<keyword evidence="3" id="KW-0521">NADP</keyword>
<accession>A0A1F6BNI5</accession>
<organism evidence="7 8">
    <name type="scientific">Candidatus Jorgensenbacteria bacterium RIFCSPHIGHO2_02_FULL_45_20</name>
    <dbReference type="NCBI Taxonomy" id="1798470"/>
    <lineage>
        <taxon>Bacteria</taxon>
        <taxon>Candidatus Joergenseniibacteriota</taxon>
    </lineage>
</organism>
<dbReference type="Gene3D" id="3.40.1190.20">
    <property type="match status" value="1"/>
</dbReference>
<reference evidence="7 8" key="1">
    <citation type="journal article" date="2016" name="Nat. Commun.">
        <title>Thousands of microbial genomes shed light on interconnected biogeochemical processes in an aquifer system.</title>
        <authorList>
            <person name="Anantharaman K."/>
            <person name="Brown C.T."/>
            <person name="Hug L.A."/>
            <person name="Sharon I."/>
            <person name="Castelle C.J."/>
            <person name="Probst A.J."/>
            <person name="Thomas B.C."/>
            <person name="Singh A."/>
            <person name="Wilkins M.J."/>
            <person name="Karaoz U."/>
            <person name="Brodie E.L."/>
            <person name="Williams K.H."/>
            <person name="Hubbard S.S."/>
            <person name="Banfield J.F."/>
        </authorList>
    </citation>
    <scope>NUCLEOTIDE SEQUENCE [LARGE SCALE GENOMIC DNA]</scope>
</reference>
<dbReference type="GO" id="GO:0110051">
    <property type="term" value="P:metabolite repair"/>
    <property type="evidence" value="ECO:0007669"/>
    <property type="project" value="TreeGrafter"/>
</dbReference>
<evidence type="ECO:0000256" key="5">
    <source>
        <dbReference type="ARBA" id="ARBA00023239"/>
    </source>
</evidence>
<dbReference type="AlphaFoldDB" id="A0A1F6BNI5"/>
<dbReference type="PANTHER" id="PTHR12592">
    <property type="entry name" value="ATP-DEPENDENT (S)-NAD(P)H-HYDRATE DEHYDRATASE FAMILY MEMBER"/>
    <property type="match status" value="1"/>
</dbReference>
<keyword evidence="4" id="KW-0520">NAD</keyword>
<dbReference type="GO" id="GO:0052856">
    <property type="term" value="F:NAD(P)HX epimerase activity"/>
    <property type="evidence" value="ECO:0007669"/>
    <property type="project" value="TreeGrafter"/>
</dbReference>
<evidence type="ECO:0000256" key="4">
    <source>
        <dbReference type="ARBA" id="ARBA00023027"/>
    </source>
</evidence>
<evidence type="ECO:0000256" key="2">
    <source>
        <dbReference type="ARBA" id="ARBA00022840"/>
    </source>
</evidence>
<dbReference type="GO" id="GO:0052855">
    <property type="term" value="F:ADP-dependent NAD(P)H-hydrate dehydratase activity"/>
    <property type="evidence" value="ECO:0007669"/>
    <property type="project" value="TreeGrafter"/>
</dbReference>
<evidence type="ECO:0000259" key="6">
    <source>
        <dbReference type="PROSITE" id="PS51383"/>
    </source>
</evidence>
<keyword evidence="1" id="KW-0547">Nucleotide-binding</keyword>
<dbReference type="STRING" id="1798470.A3D55_02140"/>
<proteinExistence type="predicted"/>
<evidence type="ECO:0000256" key="3">
    <source>
        <dbReference type="ARBA" id="ARBA00022857"/>
    </source>
</evidence>
<sequence length="297" mass="33317">MKNKSERFLTKFDRGRLIIAGGDRGQLFSIFISSKAAKLTGCGMVVNVVPSKLITTLETMNPMCKIYAADSILDDKKMNFEAIKDLFRYSKAIILGPGMEWKRKKKQRFTAFCLRQSHLSVIIDGDALDMAKHNELLQKKGRKAKTVIVVANFNECVKLISSKTENRKHGEKNERNKIVRKLCNFARVNSCYVLHKGYGFILFSPDGSIREFRVKSIPQMATAGMGDVLTAFMGGFIAKGLLPPEAVRSAIALRQKAAELYLIENPGCMTILPQNIISYAPMAFRKSRSVFSYKKGK</sequence>
<comment type="caution">
    <text evidence="7">The sequence shown here is derived from an EMBL/GenBank/DDBJ whole genome shotgun (WGS) entry which is preliminary data.</text>
</comment>
<dbReference type="PANTHER" id="PTHR12592:SF0">
    <property type="entry name" value="ATP-DEPENDENT (S)-NAD(P)H-HYDRATE DEHYDRATASE"/>
    <property type="match status" value="1"/>
</dbReference>
<feature type="domain" description="YjeF C-terminal" evidence="6">
    <location>
        <begin position="1"/>
        <end position="287"/>
    </location>
</feature>
<protein>
    <recommendedName>
        <fullName evidence="6">YjeF C-terminal domain-containing protein</fullName>
    </recommendedName>
</protein>
<keyword evidence="5" id="KW-0456">Lyase</keyword>
<dbReference type="PROSITE" id="PS51383">
    <property type="entry name" value="YJEF_C_3"/>
    <property type="match status" value="1"/>
</dbReference>
<dbReference type="EMBL" id="MFKJ01000019">
    <property type="protein sequence ID" value="OGG38485.1"/>
    <property type="molecule type" value="Genomic_DNA"/>
</dbReference>
<dbReference type="InterPro" id="IPR029056">
    <property type="entry name" value="Ribokinase-like"/>
</dbReference>
<dbReference type="InterPro" id="IPR000631">
    <property type="entry name" value="CARKD"/>
</dbReference>
<evidence type="ECO:0000313" key="7">
    <source>
        <dbReference type="EMBL" id="OGG38485.1"/>
    </source>
</evidence>
<dbReference type="Pfam" id="PF01256">
    <property type="entry name" value="Carb_kinase"/>
    <property type="match status" value="1"/>
</dbReference>
<dbReference type="GO" id="GO:0005524">
    <property type="term" value="F:ATP binding"/>
    <property type="evidence" value="ECO:0007669"/>
    <property type="project" value="UniProtKB-KW"/>
</dbReference>
<evidence type="ECO:0000256" key="1">
    <source>
        <dbReference type="ARBA" id="ARBA00022741"/>
    </source>
</evidence>
<evidence type="ECO:0000313" key="8">
    <source>
        <dbReference type="Proteomes" id="UP000178825"/>
    </source>
</evidence>
<gene>
    <name evidence="7" type="ORF">A3D55_02140</name>
</gene>
<name>A0A1F6BNI5_9BACT</name>
<keyword evidence="2" id="KW-0067">ATP-binding</keyword>
<dbReference type="Proteomes" id="UP000178825">
    <property type="component" value="Unassembled WGS sequence"/>
</dbReference>
<dbReference type="SUPFAM" id="SSF53613">
    <property type="entry name" value="Ribokinase-like"/>
    <property type="match status" value="1"/>
</dbReference>